<dbReference type="KEGG" id="csyr:103268811"/>
<dbReference type="InterPro" id="IPR043989">
    <property type="entry name" value="CCZ1/INTU/HSP4_longin_3"/>
</dbReference>
<evidence type="ECO:0000313" key="8">
    <source>
        <dbReference type="Proteomes" id="UP000189704"/>
    </source>
</evidence>
<dbReference type="CTD" id="27152"/>
<dbReference type="PANTHER" id="PTHR21082">
    <property type="entry name" value="PROTEIN INTURNED"/>
    <property type="match status" value="1"/>
</dbReference>
<dbReference type="GO" id="GO:0060271">
    <property type="term" value="P:cilium assembly"/>
    <property type="evidence" value="ECO:0007669"/>
    <property type="project" value="InterPro"/>
</dbReference>
<dbReference type="Pfam" id="PF19032">
    <property type="entry name" value="Intu_longin_2"/>
    <property type="match status" value="1"/>
</dbReference>
<feature type="compositionally biased region" description="Gly residues" evidence="4">
    <location>
        <begin position="406"/>
        <end position="419"/>
    </location>
</feature>
<dbReference type="GO" id="GO:0005737">
    <property type="term" value="C:cytoplasm"/>
    <property type="evidence" value="ECO:0007669"/>
    <property type="project" value="UniProtKB-SubCell"/>
</dbReference>
<dbReference type="GO" id="GO:0016192">
    <property type="term" value="P:vesicle-mediated transport"/>
    <property type="evidence" value="ECO:0007669"/>
    <property type="project" value="InterPro"/>
</dbReference>
<gene>
    <name evidence="9" type="primary">INTU</name>
</gene>
<protein>
    <submittedName>
        <fullName evidence="9">Protein inturned</fullName>
    </submittedName>
</protein>
<dbReference type="STRING" id="1868482.ENSTSYP00000003318"/>
<evidence type="ECO:0000259" key="6">
    <source>
        <dbReference type="Pfam" id="PF19032"/>
    </source>
</evidence>
<dbReference type="GO" id="GO:0007399">
    <property type="term" value="P:nervous system development"/>
    <property type="evidence" value="ECO:0007669"/>
    <property type="project" value="TreeGrafter"/>
</dbReference>
<feature type="region of interest" description="Disordered" evidence="4">
    <location>
        <begin position="390"/>
        <end position="444"/>
    </location>
</feature>
<dbReference type="Pfam" id="PF19031">
    <property type="entry name" value="Intu_longin_1"/>
    <property type="match status" value="1"/>
</dbReference>
<dbReference type="GeneID" id="103268811"/>
<evidence type="ECO:0000256" key="2">
    <source>
        <dbReference type="ARBA" id="ARBA00022473"/>
    </source>
</evidence>
<dbReference type="OrthoDB" id="10038586at2759"/>
<evidence type="ECO:0000313" key="9">
    <source>
        <dbReference type="RefSeq" id="XP_008064592.1"/>
    </source>
</evidence>
<comment type="subcellular location">
    <subcellularLocation>
        <location evidence="1">Cytoplasm</location>
    </subcellularLocation>
</comment>
<reference evidence="9" key="1">
    <citation type="submission" date="2025-08" db="UniProtKB">
        <authorList>
            <consortium name="RefSeq"/>
        </authorList>
    </citation>
    <scope>IDENTIFICATION</scope>
</reference>
<dbReference type="InterPro" id="IPR043988">
    <property type="entry name" value="CCZ1/INTU_longin_2"/>
</dbReference>
<name>A0A1U7UH16_CARSF</name>
<sequence length="633" mass="70453">MYLTLQLDSETSKDEQEIIYHYPMSEASQKLKRVRGIFLTLCDMLENVTGTQVTSSSLLLDGKQIHVAYWKDSDKLLLIGLPAEEVPLPRLRNMMGDVAHTLKFMHGSLDSAFCQAENAPRLDHFFSLFFQRALQPARLHPSASPSVQQYDASSAVLLDNLPGVRWLTLPPEIKMELDTALSDLEAADFAELSEDYYDMRRLYTILGASLFYKGYLICSHLPKDDLIDIAAYCRHYCLLPLAAKQRIGQLIMWREVFPQHHLQPPADANTEVFQEAEGRYFLLIVGLRYYMLCVLLEAGGCASKAVGNPGPDCVYVDQVKATLYQLQGVDSRIEDRLATSPTPCLSCADWFLAGPREKTEGVTTSPILSRLQGTSRATASPKCKRTLFGDYPLRVRKPSPPRSSGGSDGACAGGDGGGLSPQTTPEAVRRQRESQGSDGSEDSGALLQVTKKKSTLPNPFHLGNLKKDLPEKELELYNTMKLTSGPENTLFHYVALETLQGIVITPTHEEVAQLSGSIHPQLIRNFHQCCLSIRAIFQQTLVEEKKKVPSGGDHSESTKSVSSLNPVKEHGVLFECSPENWTDQRKAPPVVAYWVVGRLFLHPKPQELYVCFHDSVTEIAIEMAFKLFFGLTL</sequence>
<evidence type="ECO:0000256" key="1">
    <source>
        <dbReference type="ARBA" id="ARBA00004496"/>
    </source>
</evidence>
<dbReference type="Proteomes" id="UP000189704">
    <property type="component" value="Unplaced"/>
</dbReference>
<proteinExistence type="predicted"/>
<dbReference type="RefSeq" id="XP_008064592.1">
    <property type="nucleotide sequence ID" value="XM_008066401.2"/>
</dbReference>
<evidence type="ECO:0000256" key="3">
    <source>
        <dbReference type="ARBA" id="ARBA00022490"/>
    </source>
</evidence>
<evidence type="ECO:0000256" key="4">
    <source>
        <dbReference type="SAM" id="MobiDB-lite"/>
    </source>
</evidence>
<keyword evidence="2" id="KW-0217">Developmental protein</keyword>
<feature type="domain" description="CCZ1/INTU second Longin" evidence="6">
    <location>
        <begin position="205"/>
        <end position="323"/>
    </location>
</feature>
<feature type="domain" description="CCZ1/INTU/HPS4 third Longin" evidence="7">
    <location>
        <begin position="487"/>
        <end position="627"/>
    </location>
</feature>
<evidence type="ECO:0000259" key="5">
    <source>
        <dbReference type="Pfam" id="PF19031"/>
    </source>
</evidence>
<evidence type="ECO:0000259" key="7">
    <source>
        <dbReference type="Pfam" id="PF19033"/>
    </source>
</evidence>
<dbReference type="AlphaFoldDB" id="A0A1U7UH16"/>
<feature type="domain" description="CCZ1/INTU/HSP4 first Longin" evidence="5">
    <location>
        <begin position="1"/>
        <end position="107"/>
    </location>
</feature>
<dbReference type="GO" id="GO:0005929">
    <property type="term" value="C:cilium"/>
    <property type="evidence" value="ECO:0007669"/>
    <property type="project" value="TreeGrafter"/>
</dbReference>
<dbReference type="InterPro" id="IPR043987">
    <property type="entry name" value="CCZ1/INTU/HSP4_longin_1"/>
</dbReference>
<accession>A0A1U7UH16</accession>
<dbReference type="InterPro" id="IPR039151">
    <property type="entry name" value="INTU"/>
</dbReference>
<dbReference type="Pfam" id="PF19033">
    <property type="entry name" value="Intu_longin_3"/>
    <property type="match status" value="1"/>
</dbReference>
<dbReference type="PANTHER" id="PTHR21082:SF4">
    <property type="entry name" value="PROTEIN INTURNED"/>
    <property type="match status" value="1"/>
</dbReference>
<organism evidence="8 9">
    <name type="scientific">Carlito syrichta</name>
    <name type="common">Philippine tarsier</name>
    <name type="synonym">Tarsius syrichta</name>
    <dbReference type="NCBI Taxonomy" id="1868482"/>
    <lineage>
        <taxon>Eukaryota</taxon>
        <taxon>Metazoa</taxon>
        <taxon>Chordata</taxon>
        <taxon>Craniata</taxon>
        <taxon>Vertebrata</taxon>
        <taxon>Euteleostomi</taxon>
        <taxon>Mammalia</taxon>
        <taxon>Eutheria</taxon>
        <taxon>Euarchontoglires</taxon>
        <taxon>Primates</taxon>
        <taxon>Haplorrhini</taxon>
        <taxon>Tarsiiformes</taxon>
        <taxon>Tarsiidae</taxon>
        <taxon>Carlito</taxon>
    </lineage>
</organism>
<keyword evidence="3" id="KW-0963">Cytoplasm</keyword>
<dbReference type="GO" id="GO:0001736">
    <property type="term" value="P:establishment of planar polarity"/>
    <property type="evidence" value="ECO:0007669"/>
    <property type="project" value="InterPro"/>
</dbReference>
<keyword evidence="8" id="KW-1185">Reference proteome</keyword>